<feature type="domain" description="Response regulatory" evidence="4">
    <location>
        <begin position="29"/>
        <end position="143"/>
    </location>
</feature>
<protein>
    <submittedName>
        <fullName evidence="6">Response regulator</fullName>
    </submittedName>
</protein>
<feature type="domain" description="ANTAR" evidence="5">
    <location>
        <begin position="149"/>
        <end position="210"/>
    </location>
</feature>
<evidence type="ECO:0000313" key="6">
    <source>
        <dbReference type="EMBL" id="QUC12296.1"/>
    </source>
</evidence>
<dbReference type="PIRSF" id="PIRSF036382">
    <property type="entry name" value="RR_antiterm"/>
    <property type="match status" value="1"/>
</dbReference>
<dbReference type="PANTHER" id="PTHR48111">
    <property type="entry name" value="REGULATOR OF RPOS"/>
    <property type="match status" value="1"/>
</dbReference>
<dbReference type="InterPro" id="IPR008327">
    <property type="entry name" value="Sig_transdc_resp-reg_antiterm"/>
</dbReference>
<dbReference type="PROSITE" id="PS50110">
    <property type="entry name" value="RESPONSE_REGULATORY"/>
    <property type="match status" value="1"/>
</dbReference>
<evidence type="ECO:0000256" key="3">
    <source>
        <dbReference type="SAM" id="MobiDB-lite"/>
    </source>
</evidence>
<sequence length="216" mass="23759">MPAESMSGDLSVHSKGNGARSMGQKRPKKVLIAEDEALIRLDLVELLTEEGFEVVGQAADGEEAVKLARELEPDLIIMDVKMPGMDGITAAEIIGEERIAPILMLTAFSQSELVERARDAGVMGYLVKPFGASEVVPAIEVAIGRFAELRAIEEELANLEDRFESRKIIDQAKGMLQEGLGLTEPEAFRWIQKTAMDLRKSMREVAEGVISHKRKK</sequence>
<dbReference type="GO" id="GO:0003723">
    <property type="term" value="F:RNA binding"/>
    <property type="evidence" value="ECO:0007669"/>
    <property type="project" value="InterPro"/>
</dbReference>
<dbReference type="InterPro" id="IPR001789">
    <property type="entry name" value="Sig_transdc_resp-reg_receiver"/>
</dbReference>
<dbReference type="Gene3D" id="3.40.50.2300">
    <property type="match status" value="1"/>
</dbReference>
<dbReference type="GO" id="GO:0005829">
    <property type="term" value="C:cytosol"/>
    <property type="evidence" value="ECO:0007669"/>
    <property type="project" value="TreeGrafter"/>
</dbReference>
<dbReference type="Proteomes" id="UP000677180">
    <property type="component" value="Chromosome"/>
</dbReference>
<reference evidence="6" key="1">
    <citation type="submission" date="2021-03" db="EMBL/GenBank/DDBJ databases">
        <title>Human Oral Microbial Genomes.</title>
        <authorList>
            <person name="Johnston C.D."/>
            <person name="Chen T."/>
            <person name="Dewhirst F.E."/>
        </authorList>
    </citation>
    <scope>NUCLEOTIDE SEQUENCE</scope>
    <source>
        <strain evidence="6">F0714</strain>
    </source>
</reference>
<dbReference type="SMART" id="SM00448">
    <property type="entry name" value="REC"/>
    <property type="match status" value="1"/>
</dbReference>
<name>A0AB37I602_9ACTN</name>
<gene>
    <name evidence="6" type="ORF">J5A53_06340</name>
</gene>
<evidence type="ECO:0000313" key="7">
    <source>
        <dbReference type="Proteomes" id="UP000677180"/>
    </source>
</evidence>
<dbReference type="InterPro" id="IPR036388">
    <property type="entry name" value="WH-like_DNA-bd_sf"/>
</dbReference>
<dbReference type="GO" id="GO:0006355">
    <property type="term" value="P:regulation of DNA-templated transcription"/>
    <property type="evidence" value="ECO:0007669"/>
    <property type="project" value="TreeGrafter"/>
</dbReference>
<proteinExistence type="predicted"/>
<dbReference type="SMART" id="SM01012">
    <property type="entry name" value="ANTAR"/>
    <property type="match status" value="1"/>
</dbReference>
<feature type="region of interest" description="Disordered" evidence="3">
    <location>
        <begin position="1"/>
        <end position="26"/>
    </location>
</feature>
<dbReference type="PROSITE" id="PS50921">
    <property type="entry name" value="ANTAR"/>
    <property type="match status" value="1"/>
</dbReference>
<dbReference type="InterPro" id="IPR039420">
    <property type="entry name" value="WalR-like"/>
</dbReference>
<dbReference type="EMBL" id="CP072385">
    <property type="protein sequence ID" value="QUC12296.1"/>
    <property type="molecule type" value="Genomic_DNA"/>
</dbReference>
<dbReference type="PANTHER" id="PTHR48111:SF69">
    <property type="entry name" value="RESPONSE REGULATOR RECEIVER"/>
    <property type="match status" value="1"/>
</dbReference>
<evidence type="ECO:0000259" key="4">
    <source>
        <dbReference type="PROSITE" id="PS50110"/>
    </source>
</evidence>
<dbReference type="GO" id="GO:0032993">
    <property type="term" value="C:protein-DNA complex"/>
    <property type="evidence" value="ECO:0007669"/>
    <property type="project" value="TreeGrafter"/>
</dbReference>
<dbReference type="SUPFAM" id="SSF52172">
    <property type="entry name" value="CheY-like"/>
    <property type="match status" value="1"/>
</dbReference>
<evidence type="ECO:0000259" key="5">
    <source>
        <dbReference type="PROSITE" id="PS50921"/>
    </source>
</evidence>
<dbReference type="AlphaFoldDB" id="A0AB37I602"/>
<feature type="modified residue" description="4-aspartylphosphate" evidence="2">
    <location>
        <position position="79"/>
    </location>
</feature>
<keyword evidence="1" id="KW-0238">DNA-binding</keyword>
<evidence type="ECO:0000256" key="1">
    <source>
        <dbReference type="ARBA" id="ARBA00023125"/>
    </source>
</evidence>
<dbReference type="GO" id="GO:0000976">
    <property type="term" value="F:transcription cis-regulatory region binding"/>
    <property type="evidence" value="ECO:0007669"/>
    <property type="project" value="TreeGrafter"/>
</dbReference>
<dbReference type="Pfam" id="PF00072">
    <property type="entry name" value="Response_reg"/>
    <property type="match status" value="1"/>
</dbReference>
<dbReference type="Pfam" id="PF03861">
    <property type="entry name" value="ANTAR"/>
    <property type="match status" value="1"/>
</dbReference>
<dbReference type="Gene3D" id="1.10.10.10">
    <property type="entry name" value="Winged helix-like DNA-binding domain superfamily/Winged helix DNA-binding domain"/>
    <property type="match status" value="1"/>
</dbReference>
<dbReference type="FunFam" id="3.40.50.2300:FF:000050">
    <property type="entry name" value="Response regulator receiver"/>
    <property type="match status" value="1"/>
</dbReference>
<dbReference type="InterPro" id="IPR011006">
    <property type="entry name" value="CheY-like_superfamily"/>
</dbReference>
<accession>A0AB37I602</accession>
<dbReference type="GO" id="GO:0000156">
    <property type="term" value="F:phosphorelay response regulator activity"/>
    <property type="evidence" value="ECO:0007669"/>
    <property type="project" value="TreeGrafter"/>
</dbReference>
<dbReference type="InterPro" id="IPR005561">
    <property type="entry name" value="ANTAR"/>
</dbReference>
<keyword evidence="2" id="KW-0597">Phosphoprotein</keyword>
<evidence type="ECO:0000256" key="2">
    <source>
        <dbReference type="PROSITE-ProRule" id="PRU00169"/>
    </source>
</evidence>
<organism evidence="6 7">
    <name type="scientific">Arachnia propionica</name>
    <dbReference type="NCBI Taxonomy" id="1750"/>
    <lineage>
        <taxon>Bacteria</taxon>
        <taxon>Bacillati</taxon>
        <taxon>Actinomycetota</taxon>
        <taxon>Actinomycetes</taxon>
        <taxon>Propionibacteriales</taxon>
        <taxon>Propionibacteriaceae</taxon>
        <taxon>Arachnia</taxon>
    </lineage>
</organism>